<evidence type="ECO:0000313" key="1">
    <source>
        <dbReference type="EMBL" id="CAG8692483.1"/>
    </source>
</evidence>
<proteinExistence type="predicted"/>
<dbReference type="Proteomes" id="UP000789525">
    <property type="component" value="Unassembled WGS sequence"/>
</dbReference>
<dbReference type="EMBL" id="CAJVPT010029936">
    <property type="protein sequence ID" value="CAG8692483.1"/>
    <property type="molecule type" value="Genomic_DNA"/>
</dbReference>
<reference evidence="1" key="1">
    <citation type="submission" date="2021-06" db="EMBL/GenBank/DDBJ databases">
        <authorList>
            <person name="Kallberg Y."/>
            <person name="Tangrot J."/>
            <person name="Rosling A."/>
        </authorList>
    </citation>
    <scope>NUCLEOTIDE SEQUENCE</scope>
    <source>
        <strain evidence="1">CL356</strain>
    </source>
</reference>
<comment type="caution">
    <text evidence="1">The sequence shown here is derived from an EMBL/GenBank/DDBJ whole genome shotgun (WGS) entry which is preliminary data.</text>
</comment>
<protein>
    <submittedName>
        <fullName evidence="1">15513_t:CDS:1</fullName>
    </submittedName>
</protein>
<gene>
    <name evidence="1" type="ORF">ACOLOM_LOCUS9882</name>
</gene>
<keyword evidence="2" id="KW-1185">Reference proteome</keyword>
<organism evidence="1 2">
    <name type="scientific">Acaulospora colombiana</name>
    <dbReference type="NCBI Taxonomy" id="27376"/>
    <lineage>
        <taxon>Eukaryota</taxon>
        <taxon>Fungi</taxon>
        <taxon>Fungi incertae sedis</taxon>
        <taxon>Mucoromycota</taxon>
        <taxon>Glomeromycotina</taxon>
        <taxon>Glomeromycetes</taxon>
        <taxon>Diversisporales</taxon>
        <taxon>Acaulosporaceae</taxon>
        <taxon>Acaulospora</taxon>
    </lineage>
</organism>
<name>A0ACA9P7C1_9GLOM</name>
<evidence type="ECO:0000313" key="2">
    <source>
        <dbReference type="Proteomes" id="UP000789525"/>
    </source>
</evidence>
<feature type="non-terminal residue" evidence="1">
    <location>
        <position position="1"/>
    </location>
</feature>
<sequence length="154" mass="16684">TRECCAILANIINKGQVGPIRHAVTLGAISALCTALRFVTESDALVMIMDALWKLICFGESDQIVVAEGPLNLYLKLFETSGGFDGLERLERKRDKTVSEAAQRMQELIEDILRPPPPMDEDDPIVDNSALPVPESANGLIDKAGDPHKGDGVT</sequence>
<accession>A0ACA9P7C1</accession>